<comment type="pathway">
    <text evidence="2">Cofactor biosynthesis; tetrahydrofolate biosynthesis; 7,8-dihydrofolate from 2-amino-4-hydroxy-6-hydroxymethyl-7,8-dihydropteridine diphosphate and 4-aminobenzoate: step 2/2.</text>
</comment>
<evidence type="ECO:0000256" key="18">
    <source>
        <dbReference type="ARBA" id="ARBA00047808"/>
    </source>
</evidence>
<sequence>MKLSECLDDIFTLGGRINQPDKYGLTNIKRVLSILQNPERKVPYFHITGTKGKGSTSNYITSILREHKYKTGLYISPSLISTLERISIDGNLISPKEFVRYWKMLKTLYEDLKENELPSTFETFTIMAFQYFFDENVDYGVLEVGLGGRLDATNVIEKPVVSVITDISFDHQKYLGSTLKDIAFEKSKIIKSGSPVVFNVRSGEAYKVIVEEAKSNNSPFYEFGKDFYVSNVRKFGSFSEFDFISKNPKAIFEGIKIRGIGDYQIIDAALSIQALLVSGINYNVNAIKDGVLKAFWPGRLEVILKSPLVILDGAHNDASSKVLKESLQGSFDTKFVVLFSMLSDKDVRTFLSNIREITSYLFITTTPNSYSRAMNVEMLYAFAREFFSKDQIFIEKDPRRAYFRAKEFSLNKFPLLVTGSLYLVGFVRTLENIFTFSRN</sequence>
<dbReference type="RefSeq" id="WP_014453733.1">
    <property type="nucleotide sequence ID" value="NC_017096.1"/>
</dbReference>
<dbReference type="InterPro" id="IPR004101">
    <property type="entry name" value="Mur_ligase_C"/>
</dbReference>
<keyword evidence="25" id="KW-1185">Reference proteome</keyword>
<comment type="catalytic activity">
    <reaction evidence="19">
        <text>(6R)-5,10-methylenetetrahydrofolyl-(gamma-L-Glu)(n) + L-glutamate + ATP = (6R)-5,10-methylenetetrahydrofolyl-(gamma-L-Glu)(n+1) + ADP + phosphate + H(+)</text>
        <dbReference type="Rhea" id="RHEA:51912"/>
        <dbReference type="Rhea" id="RHEA-COMP:13257"/>
        <dbReference type="Rhea" id="RHEA-COMP:13258"/>
        <dbReference type="ChEBI" id="CHEBI:15378"/>
        <dbReference type="ChEBI" id="CHEBI:29985"/>
        <dbReference type="ChEBI" id="CHEBI:30616"/>
        <dbReference type="ChEBI" id="CHEBI:43474"/>
        <dbReference type="ChEBI" id="CHEBI:136572"/>
        <dbReference type="ChEBI" id="CHEBI:456216"/>
        <dbReference type="EC" id="6.3.2.17"/>
    </reaction>
</comment>
<evidence type="ECO:0000256" key="21">
    <source>
        <dbReference type="PIRNR" id="PIRNR001563"/>
    </source>
</evidence>
<evidence type="ECO:0000256" key="2">
    <source>
        <dbReference type="ARBA" id="ARBA00004799"/>
    </source>
</evidence>
<dbReference type="GO" id="GO:0004326">
    <property type="term" value="F:tetrahydrofolylpolyglutamate synthase activity"/>
    <property type="evidence" value="ECO:0007669"/>
    <property type="project" value="UniProtKB-EC"/>
</dbReference>
<evidence type="ECO:0000256" key="17">
    <source>
        <dbReference type="ARBA" id="ARBA00047493"/>
    </source>
</evidence>
<comment type="catalytic activity">
    <reaction evidence="18">
        <text>10-formyltetrahydrofolyl-(gamma-L-Glu)(n) + L-glutamate + ATP = 10-formyltetrahydrofolyl-(gamma-L-Glu)(n+1) + ADP + phosphate + H(+)</text>
        <dbReference type="Rhea" id="RHEA:51904"/>
        <dbReference type="Rhea" id="RHEA-COMP:13088"/>
        <dbReference type="Rhea" id="RHEA-COMP:14300"/>
        <dbReference type="ChEBI" id="CHEBI:15378"/>
        <dbReference type="ChEBI" id="CHEBI:29985"/>
        <dbReference type="ChEBI" id="CHEBI:30616"/>
        <dbReference type="ChEBI" id="CHEBI:43474"/>
        <dbReference type="ChEBI" id="CHEBI:134413"/>
        <dbReference type="ChEBI" id="CHEBI:456216"/>
        <dbReference type="EC" id="6.3.2.17"/>
    </reaction>
</comment>
<dbReference type="SUPFAM" id="SSF53244">
    <property type="entry name" value="MurD-like peptide ligases, peptide-binding domain"/>
    <property type="match status" value="1"/>
</dbReference>
<evidence type="ECO:0000256" key="14">
    <source>
        <dbReference type="ARBA" id="ARBA00030048"/>
    </source>
</evidence>
<evidence type="ECO:0000259" key="23">
    <source>
        <dbReference type="Pfam" id="PF08245"/>
    </source>
</evidence>
<dbReference type="GO" id="GO:0005737">
    <property type="term" value="C:cytoplasm"/>
    <property type="evidence" value="ECO:0007669"/>
    <property type="project" value="TreeGrafter"/>
</dbReference>
<comment type="catalytic activity">
    <reaction evidence="20">
        <text>7,8-dihydropteroate + L-glutamate + ATP = 7,8-dihydrofolate + ADP + phosphate + H(+)</text>
        <dbReference type="Rhea" id="RHEA:23584"/>
        <dbReference type="ChEBI" id="CHEBI:15378"/>
        <dbReference type="ChEBI" id="CHEBI:17839"/>
        <dbReference type="ChEBI" id="CHEBI:29985"/>
        <dbReference type="ChEBI" id="CHEBI:30616"/>
        <dbReference type="ChEBI" id="CHEBI:43474"/>
        <dbReference type="ChEBI" id="CHEBI:57451"/>
        <dbReference type="ChEBI" id="CHEBI:456216"/>
        <dbReference type="EC" id="6.3.2.12"/>
    </reaction>
</comment>
<evidence type="ECO:0000256" key="9">
    <source>
        <dbReference type="ARBA" id="ARBA00022723"/>
    </source>
</evidence>
<evidence type="ECO:0000256" key="7">
    <source>
        <dbReference type="ARBA" id="ARBA00019357"/>
    </source>
</evidence>
<evidence type="ECO:0000313" key="24">
    <source>
        <dbReference type="EMBL" id="BAL81337.1"/>
    </source>
</evidence>
<evidence type="ECO:0000313" key="25">
    <source>
        <dbReference type="Proteomes" id="UP000004793"/>
    </source>
</evidence>
<keyword evidence="9" id="KW-0479">Metal-binding</keyword>
<name>A0A7U6JH39_CALEA</name>
<evidence type="ECO:0000256" key="4">
    <source>
        <dbReference type="ARBA" id="ARBA00008276"/>
    </source>
</evidence>
<evidence type="ECO:0000256" key="15">
    <source>
        <dbReference type="ARBA" id="ARBA00030592"/>
    </source>
</evidence>
<dbReference type="InterPro" id="IPR013221">
    <property type="entry name" value="Mur_ligase_cen"/>
</dbReference>
<evidence type="ECO:0000256" key="20">
    <source>
        <dbReference type="ARBA" id="ARBA00049161"/>
    </source>
</evidence>
<dbReference type="InterPro" id="IPR018109">
    <property type="entry name" value="Folylpolyglutamate_synth_CS"/>
</dbReference>
<dbReference type="InterPro" id="IPR001645">
    <property type="entry name" value="Folylpolyglutamate_synth"/>
</dbReference>
<dbReference type="EMBL" id="AP012051">
    <property type="protein sequence ID" value="BAL81337.1"/>
    <property type="molecule type" value="Genomic_DNA"/>
</dbReference>
<feature type="domain" description="Mur ligase central" evidence="23">
    <location>
        <begin position="47"/>
        <end position="273"/>
    </location>
</feature>
<evidence type="ECO:0000256" key="10">
    <source>
        <dbReference type="ARBA" id="ARBA00022741"/>
    </source>
</evidence>
<evidence type="ECO:0000256" key="1">
    <source>
        <dbReference type="ARBA" id="ARBA00002714"/>
    </source>
</evidence>
<dbReference type="PIRSF" id="PIRSF001563">
    <property type="entry name" value="Folylpolyglu_synth"/>
    <property type="match status" value="1"/>
</dbReference>
<evidence type="ECO:0000256" key="13">
    <source>
        <dbReference type="ARBA" id="ARBA00022909"/>
    </source>
</evidence>
<gene>
    <name evidence="24" type="primary">folC</name>
    <name evidence="24" type="ordered locus">CSE_12110</name>
</gene>
<evidence type="ECO:0000256" key="8">
    <source>
        <dbReference type="ARBA" id="ARBA00022598"/>
    </source>
</evidence>
<protein>
    <recommendedName>
        <fullName evidence="7">Dihydrofolate synthase/folylpolyglutamate synthase</fullName>
        <ecNumber evidence="5">6.3.2.12</ecNumber>
        <ecNumber evidence="6">6.3.2.17</ecNumber>
    </recommendedName>
    <alternativeName>
        <fullName evidence="16">Folylpoly-gamma-glutamate synthetase-dihydrofolate synthetase</fullName>
    </alternativeName>
    <alternativeName>
        <fullName evidence="14">Folylpolyglutamate synthetase</fullName>
    </alternativeName>
    <alternativeName>
        <fullName evidence="15">Tetrahydrofolylpolyglutamate synthase</fullName>
    </alternativeName>
</protein>
<dbReference type="Pfam" id="PF02875">
    <property type="entry name" value="Mur_ligase_C"/>
    <property type="match status" value="1"/>
</dbReference>
<accession>A0A7U6JH39</accession>
<dbReference type="PROSITE" id="PS01012">
    <property type="entry name" value="FOLYLPOLYGLU_SYNT_2"/>
    <property type="match status" value="1"/>
</dbReference>
<dbReference type="EC" id="6.3.2.17" evidence="6"/>
<dbReference type="NCBIfam" id="TIGR01499">
    <property type="entry name" value="folC"/>
    <property type="match status" value="1"/>
</dbReference>
<keyword evidence="10 21" id="KW-0547">Nucleotide-binding</keyword>
<dbReference type="InterPro" id="IPR036565">
    <property type="entry name" value="Mur-like_cat_sf"/>
</dbReference>
<proteinExistence type="inferred from homology"/>
<dbReference type="GO" id="GO:0046656">
    <property type="term" value="P:folic acid biosynthetic process"/>
    <property type="evidence" value="ECO:0007669"/>
    <property type="project" value="UniProtKB-KW"/>
</dbReference>
<dbReference type="PANTHER" id="PTHR11136">
    <property type="entry name" value="FOLYLPOLYGLUTAMATE SYNTHASE-RELATED"/>
    <property type="match status" value="1"/>
</dbReference>
<dbReference type="SUPFAM" id="SSF53623">
    <property type="entry name" value="MurD-like peptide ligases, catalytic domain"/>
    <property type="match status" value="1"/>
</dbReference>
<evidence type="ECO:0000256" key="12">
    <source>
        <dbReference type="ARBA" id="ARBA00022842"/>
    </source>
</evidence>
<comment type="function">
    <text evidence="1">Functions in two distinct reactions of the de novo folate biosynthetic pathway. Catalyzes the addition of a glutamate residue to dihydropteroate (7,8-dihydropteroate or H2Pte) to form dihydrofolate (7,8-dihydrofolate monoglutamate or H2Pte-Glu). Also catalyzes successive additions of L-glutamate to tetrahydrofolate or 10-formyltetrahydrofolate or 5,10-methylenetetrahydrofolate, leading to folylpolyglutamate derivatives.</text>
</comment>
<evidence type="ECO:0000256" key="11">
    <source>
        <dbReference type="ARBA" id="ARBA00022840"/>
    </source>
</evidence>
<comment type="pathway">
    <text evidence="3">Cofactor biosynthesis; tetrahydrofolylpolyglutamate biosynthesis.</text>
</comment>
<dbReference type="PANTHER" id="PTHR11136:SF0">
    <property type="entry name" value="DIHYDROFOLATE SYNTHETASE-RELATED"/>
    <property type="match status" value="1"/>
</dbReference>
<feature type="domain" description="Mur ligase C-terminal" evidence="22">
    <location>
        <begin position="298"/>
        <end position="407"/>
    </location>
</feature>
<keyword evidence="12" id="KW-0460">Magnesium</keyword>
<dbReference type="GO" id="GO:0008841">
    <property type="term" value="F:dihydrofolate synthase activity"/>
    <property type="evidence" value="ECO:0007669"/>
    <property type="project" value="UniProtKB-EC"/>
</dbReference>
<keyword evidence="13" id="KW-0289">Folate biosynthesis</keyword>
<organism evidence="24 25">
    <name type="scientific">Caldisericum exile (strain DSM 21853 / NBRC 104410 / AZM16c01)</name>
    <dbReference type="NCBI Taxonomy" id="511051"/>
    <lineage>
        <taxon>Bacteria</taxon>
        <taxon>Pseudomonadati</taxon>
        <taxon>Caldisericota/Cryosericota group</taxon>
        <taxon>Caldisericota</taxon>
        <taxon>Caldisericia</taxon>
        <taxon>Caldisericales</taxon>
        <taxon>Caldisericaceae</taxon>
        <taxon>Caldisericum</taxon>
    </lineage>
</organism>
<evidence type="ECO:0000256" key="19">
    <source>
        <dbReference type="ARBA" id="ARBA00049035"/>
    </source>
</evidence>
<dbReference type="Pfam" id="PF08245">
    <property type="entry name" value="Mur_ligase_M"/>
    <property type="match status" value="1"/>
</dbReference>
<dbReference type="GO" id="GO:0005524">
    <property type="term" value="F:ATP binding"/>
    <property type="evidence" value="ECO:0007669"/>
    <property type="project" value="UniProtKB-KW"/>
</dbReference>
<comment type="catalytic activity">
    <reaction evidence="17">
        <text>(6S)-5,6,7,8-tetrahydrofolyl-(gamma-L-Glu)(n) + L-glutamate + ATP = (6S)-5,6,7,8-tetrahydrofolyl-(gamma-L-Glu)(n+1) + ADP + phosphate + H(+)</text>
        <dbReference type="Rhea" id="RHEA:10580"/>
        <dbReference type="Rhea" id="RHEA-COMP:14738"/>
        <dbReference type="Rhea" id="RHEA-COMP:14740"/>
        <dbReference type="ChEBI" id="CHEBI:15378"/>
        <dbReference type="ChEBI" id="CHEBI:29985"/>
        <dbReference type="ChEBI" id="CHEBI:30616"/>
        <dbReference type="ChEBI" id="CHEBI:43474"/>
        <dbReference type="ChEBI" id="CHEBI:141005"/>
        <dbReference type="ChEBI" id="CHEBI:456216"/>
        <dbReference type="EC" id="6.3.2.17"/>
    </reaction>
</comment>
<dbReference type="OrthoDB" id="9809356at2"/>
<evidence type="ECO:0000259" key="22">
    <source>
        <dbReference type="Pfam" id="PF02875"/>
    </source>
</evidence>
<dbReference type="KEGG" id="cex:CSE_12110"/>
<evidence type="ECO:0000256" key="6">
    <source>
        <dbReference type="ARBA" id="ARBA00013025"/>
    </source>
</evidence>
<evidence type="ECO:0000256" key="5">
    <source>
        <dbReference type="ARBA" id="ARBA00013023"/>
    </source>
</evidence>
<keyword evidence="8 21" id="KW-0436">Ligase</keyword>
<evidence type="ECO:0000256" key="16">
    <source>
        <dbReference type="ARBA" id="ARBA00032510"/>
    </source>
</evidence>
<dbReference type="AlphaFoldDB" id="A0A7U6JH39"/>
<keyword evidence="11 21" id="KW-0067">ATP-binding</keyword>
<dbReference type="Gene3D" id="3.40.1190.10">
    <property type="entry name" value="Mur-like, catalytic domain"/>
    <property type="match status" value="1"/>
</dbReference>
<dbReference type="Gene3D" id="3.90.190.20">
    <property type="entry name" value="Mur ligase, C-terminal domain"/>
    <property type="match status" value="1"/>
</dbReference>
<dbReference type="PROSITE" id="PS01011">
    <property type="entry name" value="FOLYLPOLYGLU_SYNT_1"/>
    <property type="match status" value="1"/>
</dbReference>
<comment type="similarity">
    <text evidence="4 21">Belongs to the folylpolyglutamate synthase family.</text>
</comment>
<evidence type="ECO:0000256" key="3">
    <source>
        <dbReference type="ARBA" id="ARBA00005150"/>
    </source>
</evidence>
<reference evidence="24 25" key="1">
    <citation type="submission" date="2011-01" db="EMBL/GenBank/DDBJ databases">
        <title>Whole genome sequence of Caldisericum exile AZM16c01.</title>
        <authorList>
            <person name="Narita-Yamada S."/>
            <person name="Kawakoshi A."/>
            <person name="Nakamura S."/>
            <person name="Sasagawa M."/>
            <person name="Fukada J."/>
            <person name="Sekine M."/>
            <person name="Kato Y."/>
            <person name="Fukai R."/>
            <person name="Sasaki K."/>
            <person name="Hanamaki A."/>
            <person name="Narita H."/>
            <person name="Konno Y."/>
            <person name="Mori K."/>
            <person name="Yamazaki S."/>
            <person name="Suzuki K."/>
            <person name="Fujita N."/>
        </authorList>
    </citation>
    <scope>NUCLEOTIDE SEQUENCE [LARGE SCALE GENOMIC DNA]</scope>
    <source>
        <strain evidence="25">DSM 21853 / NBRC 104410 / AZM16c01</strain>
    </source>
</reference>
<dbReference type="InterPro" id="IPR036615">
    <property type="entry name" value="Mur_ligase_C_dom_sf"/>
</dbReference>
<dbReference type="EC" id="6.3.2.12" evidence="5"/>
<dbReference type="GO" id="GO:0046872">
    <property type="term" value="F:metal ion binding"/>
    <property type="evidence" value="ECO:0007669"/>
    <property type="project" value="UniProtKB-KW"/>
</dbReference>
<dbReference type="Proteomes" id="UP000004793">
    <property type="component" value="Chromosome"/>
</dbReference>